<evidence type="ECO:0000256" key="7">
    <source>
        <dbReference type="ARBA" id="ARBA00023242"/>
    </source>
</evidence>
<dbReference type="Proteomes" id="UP000037751">
    <property type="component" value="Unassembled WGS sequence"/>
</dbReference>
<evidence type="ECO:0000256" key="2">
    <source>
        <dbReference type="ARBA" id="ARBA00022664"/>
    </source>
</evidence>
<evidence type="ECO:0000256" key="8">
    <source>
        <dbReference type="ARBA" id="ARBA00034837"/>
    </source>
</evidence>
<evidence type="ECO:0000259" key="13">
    <source>
        <dbReference type="PROSITE" id="PS51294"/>
    </source>
</evidence>
<dbReference type="GO" id="GO:0003677">
    <property type="term" value="F:DNA binding"/>
    <property type="evidence" value="ECO:0007669"/>
    <property type="project" value="UniProtKB-KW"/>
</dbReference>
<keyword evidence="5" id="KW-0238">DNA-binding</keyword>
<evidence type="ECO:0000256" key="11">
    <source>
        <dbReference type="SAM" id="MobiDB-lite"/>
    </source>
</evidence>
<dbReference type="STRING" id="77020.A0A0M8MPU4"/>
<dbReference type="InterPro" id="IPR047240">
    <property type="entry name" value="SANT_CDC5L_II"/>
</dbReference>
<keyword evidence="3" id="KW-0747">Spliceosome</keyword>
<feature type="compositionally biased region" description="Basic and acidic residues" evidence="11">
    <location>
        <begin position="263"/>
        <end position="281"/>
    </location>
</feature>
<dbReference type="PROSITE" id="PS51294">
    <property type="entry name" value="HTH_MYB"/>
    <property type="match status" value="2"/>
</dbReference>
<comment type="caution">
    <text evidence="14">The sequence shown here is derived from an EMBL/GenBank/DDBJ whole genome shotgun (WGS) entry which is preliminary data.</text>
</comment>
<evidence type="ECO:0000256" key="10">
    <source>
        <dbReference type="SAM" id="Coils"/>
    </source>
</evidence>
<protein>
    <recommendedName>
        <fullName evidence="8">Pre-mRNA-splicing factor CEF1</fullName>
    </recommendedName>
    <alternativeName>
        <fullName evidence="9">Pre-mRNA-splicing factor cef1</fullName>
    </alternativeName>
</protein>
<evidence type="ECO:0000256" key="6">
    <source>
        <dbReference type="ARBA" id="ARBA00023187"/>
    </source>
</evidence>
<dbReference type="InterPro" id="IPR001005">
    <property type="entry name" value="SANT/Myb"/>
</dbReference>
<dbReference type="GO" id="GO:0000974">
    <property type="term" value="C:Prp19 complex"/>
    <property type="evidence" value="ECO:0007669"/>
    <property type="project" value="InterPro"/>
</dbReference>
<accession>A0A0M8MPU4</accession>
<dbReference type="PANTHER" id="PTHR45885">
    <property type="entry name" value="CELL DIVISION CYCLE 5-LIKE PROTEIN"/>
    <property type="match status" value="1"/>
</dbReference>
<dbReference type="FunFam" id="1.10.10.60:FF:000021">
    <property type="entry name" value="CDC5 cell division cycle 5-like"/>
    <property type="match status" value="1"/>
</dbReference>
<keyword evidence="2" id="KW-0507">mRNA processing</keyword>
<organism evidence="14 15">
    <name type="scientific">Malassezia pachydermatis</name>
    <dbReference type="NCBI Taxonomy" id="77020"/>
    <lineage>
        <taxon>Eukaryota</taxon>
        <taxon>Fungi</taxon>
        <taxon>Dikarya</taxon>
        <taxon>Basidiomycota</taxon>
        <taxon>Ustilaginomycotina</taxon>
        <taxon>Malasseziomycetes</taxon>
        <taxon>Malasseziales</taxon>
        <taxon>Malasseziaceae</taxon>
        <taxon>Malassezia</taxon>
    </lineage>
</organism>
<feature type="compositionally biased region" description="Basic and acidic residues" evidence="11">
    <location>
        <begin position="133"/>
        <end position="150"/>
    </location>
</feature>
<sequence length="771" mass="85291">MVRVVKGGVWKNTEDEILKAAVSKYGMNQWARISSLLVRKTPKQCKARWYEWLDPSIKKIEWSREEDEKLLHMAKLMPTQWRTIAPIVGRTATQCLERYQQLLNDAESQDSELGLTGPGEEAGPSADQVLKLRPGEIDPDPESRPAKPDPVDMDEDEKEMLSEARARLANTEGKKAKRKARERALDESRRLSTLQKRRELRAAGILAKGKAKSAGIDYNAEIPFEKQPAPGFYDTTEELAKTYEEPMRRTLQQMEPGAQQSDEEARKRRERAMNKPARHEEALKRMREAEQVTKRRKLALPEAQVGERELEQIVKLGQASEAARALVDHQDGAATEGLLSHYAPMEATGRADAPTPTPMRTTDALVREARELHQRTITQTPLLGGDNAPSMAPPPSVGMDATPRASQVPATPYRDVLGLQEAGLAAPPTPRDAKSLARMAKHSLLSSLASLPAPKNDFDIVVDAAPEVTDTTTEPSIPEDATIRDAREQLLAEEEKVREFARRSLVVQQSLPRAKEVDTEALLPLLASLRTSTSDAQRLVDEEAVRLMVHDSKVFPVPGSRYGGGVRHALAEVSDERLAAARALVQAEVATSLGYPGAKPEVCRTMIEAQAASLERVYATRPPAMWPQADDSSLSHAEKMQGAQARFTALQARMNEVATMAVKGEKTLGKLLGGYQARSRMLAGRIRDAATAQSEGLVRLAALERLATSEPAAGQDRYERLQEDVSRLQAAERLAQMEYKELDAQRAEAQEDYEACQTELEMRRAEMALAA</sequence>
<keyword evidence="10" id="KW-0175">Coiled coil</keyword>
<dbReference type="InterPro" id="IPR021786">
    <property type="entry name" value="Cdc5p/Cef1_C"/>
</dbReference>
<dbReference type="Gene3D" id="1.10.10.60">
    <property type="entry name" value="Homeodomain-like"/>
    <property type="match status" value="2"/>
</dbReference>
<dbReference type="SMART" id="SM00717">
    <property type="entry name" value="SANT"/>
    <property type="match status" value="2"/>
</dbReference>
<keyword evidence="6" id="KW-0508">mRNA splicing</keyword>
<dbReference type="GO" id="GO:0000398">
    <property type="term" value="P:mRNA splicing, via spliceosome"/>
    <property type="evidence" value="ECO:0007669"/>
    <property type="project" value="InterPro"/>
</dbReference>
<dbReference type="Pfam" id="PF13921">
    <property type="entry name" value="Myb_DNA-bind_6"/>
    <property type="match status" value="1"/>
</dbReference>
<gene>
    <name evidence="14" type="ORF">Malapachy_4132</name>
</gene>
<dbReference type="PANTHER" id="PTHR45885:SF1">
    <property type="entry name" value="CELL DIVISION CYCLE 5-LIKE PROTEIN"/>
    <property type="match status" value="1"/>
</dbReference>
<dbReference type="InterPro" id="IPR017930">
    <property type="entry name" value="Myb_dom"/>
</dbReference>
<feature type="coiled-coil region" evidence="10">
    <location>
        <begin position="718"/>
        <end position="766"/>
    </location>
</feature>
<dbReference type="CDD" id="cd00167">
    <property type="entry name" value="SANT"/>
    <property type="match status" value="1"/>
</dbReference>
<evidence type="ECO:0000256" key="5">
    <source>
        <dbReference type="ARBA" id="ARBA00023125"/>
    </source>
</evidence>
<evidence type="ECO:0000256" key="4">
    <source>
        <dbReference type="ARBA" id="ARBA00022737"/>
    </source>
</evidence>
<keyword evidence="4" id="KW-0677">Repeat</keyword>
<feature type="domain" description="Myb-like" evidence="12">
    <location>
        <begin position="6"/>
        <end position="53"/>
    </location>
</feature>
<dbReference type="InterPro" id="IPR047242">
    <property type="entry name" value="CDC5L/Cef1"/>
</dbReference>
<dbReference type="EMBL" id="LGAV01000004">
    <property type="protein sequence ID" value="KOS14397.1"/>
    <property type="molecule type" value="Genomic_DNA"/>
</dbReference>
<dbReference type="SUPFAM" id="SSF46689">
    <property type="entry name" value="Homeodomain-like"/>
    <property type="match status" value="1"/>
</dbReference>
<comment type="similarity">
    <text evidence="1">Belongs to the CEF1 family.</text>
</comment>
<dbReference type="OrthoDB" id="1410009at2759"/>
<name>A0A0M8MPU4_9BASI</name>
<dbReference type="Pfam" id="PF11831">
    <property type="entry name" value="Myb_Cef"/>
    <property type="match status" value="1"/>
</dbReference>
<evidence type="ECO:0000256" key="3">
    <source>
        <dbReference type="ARBA" id="ARBA00022728"/>
    </source>
</evidence>
<evidence type="ECO:0000256" key="9">
    <source>
        <dbReference type="ARBA" id="ARBA00069095"/>
    </source>
</evidence>
<feature type="region of interest" description="Disordered" evidence="11">
    <location>
        <begin position="110"/>
        <end position="187"/>
    </location>
</feature>
<evidence type="ECO:0000256" key="1">
    <source>
        <dbReference type="ARBA" id="ARBA00010506"/>
    </source>
</evidence>
<keyword evidence="15" id="KW-1185">Reference proteome</keyword>
<feature type="region of interest" description="Disordered" evidence="11">
    <location>
        <begin position="252"/>
        <end position="281"/>
    </location>
</feature>
<proteinExistence type="inferred from homology"/>
<reference evidence="14 15" key="1">
    <citation type="submission" date="2015-07" db="EMBL/GenBank/DDBJ databases">
        <title>Draft Genome Sequence of Malassezia furfur CBS1878 and Malassezia pachydermatis CBS1879.</title>
        <authorList>
            <person name="Triana S."/>
            <person name="Ohm R."/>
            <person name="Gonzalez A."/>
            <person name="DeCock H."/>
            <person name="Restrepo S."/>
            <person name="Celis A."/>
        </authorList>
    </citation>
    <scope>NUCLEOTIDE SEQUENCE [LARGE SCALE GENOMIC DNA]</scope>
    <source>
        <strain evidence="14 15">CBS 1879</strain>
    </source>
</reference>
<evidence type="ECO:0000313" key="14">
    <source>
        <dbReference type="EMBL" id="KOS14397.1"/>
    </source>
</evidence>
<dbReference type="CDD" id="cd11659">
    <property type="entry name" value="SANT_CDC5_II"/>
    <property type="match status" value="1"/>
</dbReference>
<feature type="domain" description="Myb-like" evidence="12">
    <location>
        <begin position="54"/>
        <end position="103"/>
    </location>
</feature>
<feature type="domain" description="HTH myb-type" evidence="13">
    <location>
        <begin position="1"/>
        <end position="57"/>
    </location>
</feature>
<dbReference type="RefSeq" id="XP_017992029.1">
    <property type="nucleotide sequence ID" value="XM_018138587.1"/>
</dbReference>
<dbReference type="PROSITE" id="PS50090">
    <property type="entry name" value="MYB_LIKE"/>
    <property type="match status" value="2"/>
</dbReference>
<evidence type="ECO:0000259" key="12">
    <source>
        <dbReference type="PROSITE" id="PS50090"/>
    </source>
</evidence>
<dbReference type="VEuPathDB" id="FungiDB:Malapachy_4132"/>
<feature type="domain" description="HTH myb-type" evidence="13">
    <location>
        <begin position="58"/>
        <end position="107"/>
    </location>
</feature>
<dbReference type="GeneID" id="28730463"/>
<evidence type="ECO:0000313" key="15">
    <source>
        <dbReference type="Proteomes" id="UP000037751"/>
    </source>
</evidence>
<dbReference type="AlphaFoldDB" id="A0A0M8MPU4"/>
<dbReference type="InterPro" id="IPR009057">
    <property type="entry name" value="Homeodomain-like_sf"/>
</dbReference>
<keyword evidence="7" id="KW-0539">Nucleus</keyword>
<dbReference type="GO" id="GO:0005681">
    <property type="term" value="C:spliceosomal complex"/>
    <property type="evidence" value="ECO:0007669"/>
    <property type="project" value="UniProtKB-KW"/>
</dbReference>